<proteinExistence type="inferred from homology"/>
<dbReference type="STRING" id="1123265.GCA_000686625_01613"/>
<dbReference type="GO" id="GO:0000166">
    <property type="term" value="F:nucleotide binding"/>
    <property type="evidence" value="ECO:0007669"/>
    <property type="project" value="InterPro"/>
</dbReference>
<dbReference type="PANTHER" id="PTHR43708">
    <property type="entry name" value="CONSERVED EXPRESSED OXIDOREDUCTASE (EUROFUNG)"/>
    <property type="match status" value="1"/>
</dbReference>
<gene>
    <name evidence="6" type="primary">ydgJ_2</name>
    <name evidence="5" type="ORF">ABTW24_17200</name>
    <name evidence="6" type="ORF">NCTC11429_03199</name>
</gene>
<dbReference type="SUPFAM" id="SSF51735">
    <property type="entry name" value="NAD(P)-binding Rossmann-fold domains"/>
    <property type="match status" value="1"/>
</dbReference>
<evidence type="ECO:0000313" key="8">
    <source>
        <dbReference type="Proteomes" id="UP001566204"/>
    </source>
</evidence>
<feature type="domain" description="Gfo/Idh/MocA-like oxidoreductase C-terminal" evidence="4">
    <location>
        <begin position="138"/>
        <end position="348"/>
    </location>
</feature>
<dbReference type="EC" id="1.-.-.-" evidence="6"/>
<organism evidence="6 7">
    <name type="scientific">Sphingobacterium thalpophilum</name>
    <dbReference type="NCBI Taxonomy" id="259"/>
    <lineage>
        <taxon>Bacteria</taxon>
        <taxon>Pseudomonadati</taxon>
        <taxon>Bacteroidota</taxon>
        <taxon>Sphingobacteriia</taxon>
        <taxon>Sphingobacteriales</taxon>
        <taxon>Sphingobacteriaceae</taxon>
        <taxon>Sphingobacterium</taxon>
    </lineage>
</organism>
<evidence type="ECO:0000313" key="5">
    <source>
        <dbReference type="EMBL" id="MEZ0453333.1"/>
    </source>
</evidence>
<evidence type="ECO:0000256" key="1">
    <source>
        <dbReference type="ARBA" id="ARBA00010928"/>
    </source>
</evidence>
<dbReference type="EMBL" id="LR590484">
    <property type="protein sequence ID" value="VTR45333.1"/>
    <property type="molecule type" value="Genomic_DNA"/>
</dbReference>
<protein>
    <submittedName>
        <fullName evidence="5">Gfo/Idh/MocA family oxidoreductase</fullName>
    </submittedName>
    <submittedName>
        <fullName evidence="6">Uncharacterized oxidoreductase ydgJ</fullName>
        <ecNumber evidence="6">1.-.-.-</ecNumber>
    </submittedName>
</protein>
<sequence length="358" mass="40355">MRKIRVGLIGFGISGQVFHAPVMRAVATLELVKVTARKAEQQALLKERFPQVEIALSADEILGDEAIDLVVVATSNDMHYPLAKRALESGKHVVVEKPFTNTVAQADELIALAKERNLVLAPYHNLRFNSDYRTVEKIVRGGRLGRIVNLEARFDRFRNYLRPNAWREENLPGSGIFYDLAPHLIDQTLQLFGKPQAVFCDLAIQRDYAKTIDNFDCILYYDNLRVSLKGSMLAKEPTPRYRLFGLNGNFVKHGVDPQEALLRAGQFPDEDPNWGEEDPSIYGTLHIVEEGKDVLEVVRSERGSYPEFYQNVADTILGNAALMASPEQARDVIRIIELGYQSQLERKVISAEGQLIAY</sequence>
<dbReference type="InterPro" id="IPR036291">
    <property type="entry name" value="NAD(P)-bd_dom_sf"/>
</dbReference>
<evidence type="ECO:0000256" key="2">
    <source>
        <dbReference type="ARBA" id="ARBA00023002"/>
    </source>
</evidence>
<dbReference type="EMBL" id="JBEOQB010000005">
    <property type="protein sequence ID" value="MEZ0453333.1"/>
    <property type="molecule type" value="Genomic_DNA"/>
</dbReference>
<dbReference type="GeneID" id="78463887"/>
<evidence type="ECO:0000259" key="3">
    <source>
        <dbReference type="Pfam" id="PF01408"/>
    </source>
</evidence>
<dbReference type="Gene3D" id="3.30.360.10">
    <property type="entry name" value="Dihydrodipicolinate Reductase, domain 2"/>
    <property type="match status" value="1"/>
</dbReference>
<dbReference type="GO" id="GO:0016491">
    <property type="term" value="F:oxidoreductase activity"/>
    <property type="evidence" value="ECO:0007669"/>
    <property type="project" value="UniProtKB-KW"/>
</dbReference>
<evidence type="ECO:0000313" key="7">
    <source>
        <dbReference type="Proteomes" id="UP000308196"/>
    </source>
</evidence>
<comment type="similarity">
    <text evidence="1">Belongs to the Gfo/Idh/MocA family.</text>
</comment>
<dbReference type="Proteomes" id="UP001566204">
    <property type="component" value="Unassembled WGS sequence"/>
</dbReference>
<dbReference type="AlphaFoldDB" id="A0A4U9VGX3"/>
<dbReference type="PANTHER" id="PTHR43708:SF5">
    <property type="entry name" value="CONSERVED EXPRESSED OXIDOREDUCTASE (EUROFUNG)-RELATED"/>
    <property type="match status" value="1"/>
</dbReference>
<evidence type="ECO:0000313" key="6">
    <source>
        <dbReference type="EMBL" id="VTR45333.1"/>
    </source>
</evidence>
<dbReference type="Proteomes" id="UP000308196">
    <property type="component" value="Chromosome"/>
</dbReference>
<evidence type="ECO:0000259" key="4">
    <source>
        <dbReference type="Pfam" id="PF02894"/>
    </source>
</evidence>
<accession>A0A4U9VGX3</accession>
<keyword evidence="2 6" id="KW-0560">Oxidoreductase</keyword>
<dbReference type="InterPro" id="IPR051317">
    <property type="entry name" value="Gfo/Idh/MocA_oxidoreduct"/>
</dbReference>
<dbReference type="InterPro" id="IPR004104">
    <property type="entry name" value="Gfo/Idh/MocA-like_OxRdtase_C"/>
</dbReference>
<dbReference type="Pfam" id="PF01408">
    <property type="entry name" value="GFO_IDH_MocA"/>
    <property type="match status" value="1"/>
</dbReference>
<dbReference type="RefSeq" id="WP_028069133.1">
    <property type="nucleotide sequence ID" value="NZ_CP141191.1"/>
</dbReference>
<dbReference type="InterPro" id="IPR000683">
    <property type="entry name" value="Gfo/Idh/MocA-like_OxRdtase_N"/>
</dbReference>
<dbReference type="KEGG" id="stha:NCTC11429_03199"/>
<reference evidence="6 7" key="1">
    <citation type="submission" date="2019-05" db="EMBL/GenBank/DDBJ databases">
        <authorList>
            <consortium name="Pathogen Informatics"/>
        </authorList>
    </citation>
    <scope>NUCLEOTIDE SEQUENCE [LARGE SCALE GENOMIC DNA]</scope>
    <source>
        <strain evidence="6 7">NCTC11429</strain>
    </source>
</reference>
<name>A0A4U9VGX3_9SPHI</name>
<keyword evidence="8" id="KW-1185">Reference proteome</keyword>
<reference evidence="5 8" key="2">
    <citation type="submission" date="2024-06" db="EMBL/GenBank/DDBJ databases">
        <title>Soil Sphingobacterium thalpophilum.</title>
        <authorList>
            <person name="Yang J."/>
            <person name="Li J."/>
        </authorList>
    </citation>
    <scope>NUCLEOTIDE SEQUENCE [LARGE SCALE GENOMIC DNA]</scope>
    <source>
        <strain evidence="5 8">22g91tb</strain>
    </source>
</reference>
<dbReference type="Gene3D" id="3.40.50.720">
    <property type="entry name" value="NAD(P)-binding Rossmann-like Domain"/>
    <property type="match status" value="1"/>
</dbReference>
<dbReference type="Pfam" id="PF02894">
    <property type="entry name" value="GFO_IDH_MocA_C"/>
    <property type="match status" value="1"/>
</dbReference>
<feature type="domain" description="Gfo/Idh/MocA-like oxidoreductase N-terminal" evidence="3">
    <location>
        <begin position="4"/>
        <end position="123"/>
    </location>
</feature>